<dbReference type="SUPFAM" id="SSF159594">
    <property type="entry name" value="XCC0632-like"/>
    <property type="match status" value="1"/>
</dbReference>
<dbReference type="Gene3D" id="3.40.50.10610">
    <property type="entry name" value="ABC-type transport auxiliary lipoprotein component"/>
    <property type="match status" value="1"/>
</dbReference>
<accession>A0A385Z3Y7</accession>
<dbReference type="InterPro" id="IPR005586">
    <property type="entry name" value="ABC_trans_aux"/>
</dbReference>
<name>A0A385Z3Y7_9PSED</name>
<dbReference type="EMBL" id="CP032419">
    <property type="protein sequence ID" value="AYC32817.1"/>
    <property type="molecule type" value="Genomic_DNA"/>
</dbReference>
<reference evidence="4" key="1">
    <citation type="submission" date="2018-09" db="EMBL/GenBank/DDBJ databases">
        <authorList>
            <person name="Zhu H."/>
        </authorList>
    </citation>
    <scope>NUCLEOTIDE SEQUENCE [LARGE SCALE GENOMIC DNA]</scope>
    <source>
        <strain evidence="4">K2W31S-8</strain>
    </source>
</reference>
<dbReference type="PROSITE" id="PS51257">
    <property type="entry name" value="PROKAR_LIPOPROTEIN"/>
    <property type="match status" value="1"/>
</dbReference>
<gene>
    <name evidence="3" type="ORF">D3880_10695</name>
</gene>
<proteinExistence type="predicted"/>
<dbReference type="KEGG" id="pcav:D3880_10695"/>
<organism evidence="3 4">
    <name type="scientific">Pseudomonas cavernae</name>
    <dbReference type="NCBI Taxonomy" id="2320867"/>
    <lineage>
        <taxon>Bacteria</taxon>
        <taxon>Pseudomonadati</taxon>
        <taxon>Pseudomonadota</taxon>
        <taxon>Gammaproteobacteria</taxon>
        <taxon>Pseudomonadales</taxon>
        <taxon>Pseudomonadaceae</taxon>
        <taxon>Pseudomonas</taxon>
    </lineage>
</organism>
<dbReference type="Pfam" id="PF03886">
    <property type="entry name" value="ABC_trans_aux"/>
    <property type="match status" value="1"/>
</dbReference>
<feature type="domain" description="ABC-type transport auxiliary lipoprotein component" evidence="2">
    <location>
        <begin position="35"/>
        <end position="195"/>
    </location>
</feature>
<dbReference type="Proteomes" id="UP000265560">
    <property type="component" value="Chromosome"/>
</dbReference>
<feature type="chain" id="PRO_5017391162" description="ABC-type transport auxiliary lipoprotein component domain-containing protein" evidence="1">
    <location>
        <begin position="30"/>
        <end position="206"/>
    </location>
</feature>
<dbReference type="OrthoDB" id="5795476at2"/>
<evidence type="ECO:0000259" key="2">
    <source>
        <dbReference type="Pfam" id="PF03886"/>
    </source>
</evidence>
<keyword evidence="1" id="KW-0732">Signal</keyword>
<evidence type="ECO:0000313" key="3">
    <source>
        <dbReference type="EMBL" id="AYC32817.1"/>
    </source>
</evidence>
<protein>
    <recommendedName>
        <fullName evidence="2">ABC-type transport auxiliary lipoprotein component domain-containing protein</fullName>
    </recommendedName>
</protein>
<keyword evidence="4" id="KW-1185">Reference proteome</keyword>
<feature type="signal peptide" evidence="1">
    <location>
        <begin position="1"/>
        <end position="29"/>
    </location>
</feature>
<dbReference type="RefSeq" id="WP_119893437.1">
    <property type="nucleotide sequence ID" value="NZ_CP032419.1"/>
</dbReference>
<dbReference type="AlphaFoldDB" id="A0A385Z3Y7"/>
<sequence length="206" mass="22422">MNHLSRWGRGLCLAGAVALLGACSVLPQAETVQTYLLPQGATPARASNNQLDRSLRIARPQASQVLDSTRIAVIPQGSQISNYKGARWSNPAPALLRDRLQEAFQADGRFAALSNDDQHVQADLELIGNLLAFQSEYRNGRPEAVIRLDARLVRSGTQRIVASRSFSVRQPSQDVQVPAVVNAFGQASDQLARQLIDWTASQASRP</sequence>
<evidence type="ECO:0000256" key="1">
    <source>
        <dbReference type="SAM" id="SignalP"/>
    </source>
</evidence>
<evidence type="ECO:0000313" key="4">
    <source>
        <dbReference type="Proteomes" id="UP000265560"/>
    </source>
</evidence>